<dbReference type="SUPFAM" id="SSF56672">
    <property type="entry name" value="DNA/RNA polymerases"/>
    <property type="match status" value="1"/>
</dbReference>
<protein>
    <recommendedName>
        <fullName evidence="1">Reverse transcriptase/retrotransposon-derived protein RNase H-like domain-containing protein</fullName>
    </recommendedName>
</protein>
<evidence type="ECO:0000313" key="3">
    <source>
        <dbReference type="Proteomes" id="UP000467840"/>
    </source>
</evidence>
<name>A0A6A6NJW4_HEVBR</name>
<evidence type="ECO:0000313" key="2">
    <source>
        <dbReference type="EMBL" id="KAF2325569.1"/>
    </source>
</evidence>
<comment type="caution">
    <text evidence="2">The sequence shown here is derived from an EMBL/GenBank/DDBJ whole genome shotgun (WGS) entry which is preliminary data.</text>
</comment>
<dbReference type="EMBL" id="JAAGAX010000001">
    <property type="protein sequence ID" value="KAF2325569.1"/>
    <property type="molecule type" value="Genomic_DNA"/>
</dbReference>
<organism evidence="2 3">
    <name type="scientific">Hevea brasiliensis</name>
    <name type="common">Para rubber tree</name>
    <name type="synonym">Siphonia brasiliensis</name>
    <dbReference type="NCBI Taxonomy" id="3981"/>
    <lineage>
        <taxon>Eukaryota</taxon>
        <taxon>Viridiplantae</taxon>
        <taxon>Streptophyta</taxon>
        <taxon>Embryophyta</taxon>
        <taxon>Tracheophyta</taxon>
        <taxon>Spermatophyta</taxon>
        <taxon>Magnoliopsida</taxon>
        <taxon>eudicotyledons</taxon>
        <taxon>Gunneridae</taxon>
        <taxon>Pentapetalae</taxon>
        <taxon>rosids</taxon>
        <taxon>fabids</taxon>
        <taxon>Malpighiales</taxon>
        <taxon>Euphorbiaceae</taxon>
        <taxon>Crotonoideae</taxon>
        <taxon>Micrandreae</taxon>
        <taxon>Hevea</taxon>
    </lineage>
</organism>
<reference evidence="2 3" key="1">
    <citation type="journal article" date="2020" name="Mol. Plant">
        <title>The Chromosome-Based Rubber Tree Genome Provides New Insights into Spurge Genome Evolution and Rubber Biosynthesis.</title>
        <authorList>
            <person name="Liu J."/>
            <person name="Shi C."/>
            <person name="Shi C.C."/>
            <person name="Li W."/>
            <person name="Zhang Q.J."/>
            <person name="Zhang Y."/>
            <person name="Li K."/>
            <person name="Lu H.F."/>
            <person name="Shi C."/>
            <person name="Zhu S.T."/>
            <person name="Xiao Z.Y."/>
            <person name="Nan H."/>
            <person name="Yue Y."/>
            <person name="Zhu X.G."/>
            <person name="Wu Y."/>
            <person name="Hong X.N."/>
            <person name="Fan G.Y."/>
            <person name="Tong Y."/>
            <person name="Zhang D."/>
            <person name="Mao C.L."/>
            <person name="Liu Y.L."/>
            <person name="Hao S.J."/>
            <person name="Liu W.Q."/>
            <person name="Lv M.Q."/>
            <person name="Zhang H.B."/>
            <person name="Liu Y."/>
            <person name="Hu-Tang G.R."/>
            <person name="Wang J.P."/>
            <person name="Wang J.H."/>
            <person name="Sun Y.H."/>
            <person name="Ni S.B."/>
            <person name="Chen W.B."/>
            <person name="Zhang X.C."/>
            <person name="Jiao Y.N."/>
            <person name="Eichler E.E."/>
            <person name="Li G.H."/>
            <person name="Liu X."/>
            <person name="Gao L.Z."/>
        </authorList>
    </citation>
    <scope>NUCLEOTIDE SEQUENCE [LARGE SCALE GENOMIC DNA]</scope>
    <source>
        <strain evidence="3">cv. GT1</strain>
        <tissue evidence="2">Leaf</tissue>
    </source>
</reference>
<proteinExistence type="predicted"/>
<dbReference type="CDD" id="cd09274">
    <property type="entry name" value="RNase_HI_RT_Ty3"/>
    <property type="match status" value="1"/>
</dbReference>
<dbReference type="PANTHER" id="PTHR34072:SF50">
    <property type="entry name" value="NUCLEOTIDYLTRANSFERASE, RIBONUCLEASE H"/>
    <property type="match status" value="1"/>
</dbReference>
<dbReference type="InterPro" id="IPR043502">
    <property type="entry name" value="DNA/RNA_pol_sf"/>
</dbReference>
<sequence length="256" mass="28991">MGLHYNVNGGLNMSMCCSKKGHFGWNDEAKTAFEVLNQAMTTTPTLAMPNFNEPFIIESNASGDGIGVVLTQHGKPIAFMSRSLGLSKRSWSTYAREMLTIVQAVQIWRPYLMGRKFFIQTDQHSLKYFLEQRIVTPEQQKWVSKLLGYDYEIIYKPGNENLAADTLSRMVGSPHLDAIVVSQAQIWDEIKEVAINHLYMQKIGKLATEKLGVPYTWQNGLVCYKNRVVVPPNFHIIKLLLREFHDSQIGGHSGVL</sequence>
<feature type="domain" description="Reverse transcriptase/retrotransposon-derived protein RNase H-like" evidence="1">
    <location>
        <begin position="25"/>
        <end position="119"/>
    </location>
</feature>
<keyword evidence="3" id="KW-1185">Reference proteome</keyword>
<dbReference type="AlphaFoldDB" id="A0A6A6NJW4"/>
<dbReference type="Gene3D" id="3.10.20.370">
    <property type="match status" value="1"/>
</dbReference>
<evidence type="ECO:0000259" key="1">
    <source>
        <dbReference type="Pfam" id="PF17919"/>
    </source>
</evidence>
<dbReference type="InterPro" id="IPR041577">
    <property type="entry name" value="RT_RNaseH_2"/>
</dbReference>
<gene>
    <name evidence="2" type="ORF">GH714_030457</name>
</gene>
<dbReference type="Pfam" id="PF17919">
    <property type="entry name" value="RT_RNaseH_2"/>
    <property type="match status" value="1"/>
</dbReference>
<dbReference type="PANTHER" id="PTHR34072">
    <property type="entry name" value="ENZYMATIC POLYPROTEIN-RELATED"/>
    <property type="match status" value="1"/>
</dbReference>
<dbReference type="Proteomes" id="UP000467840">
    <property type="component" value="Chromosome 5"/>
</dbReference>
<accession>A0A6A6NJW4</accession>